<name>A0A1E8Q6Z6_9MYCO</name>
<feature type="compositionally biased region" description="Basic and acidic residues" evidence="1">
    <location>
        <begin position="28"/>
        <end position="42"/>
    </location>
</feature>
<proteinExistence type="predicted"/>
<dbReference type="EMBL" id="MCHX01000015">
    <property type="protein sequence ID" value="OFJ54246.1"/>
    <property type="molecule type" value="Genomic_DNA"/>
</dbReference>
<dbReference type="RefSeq" id="WP_070352641.1">
    <property type="nucleotide sequence ID" value="NZ_MCHX01000015.1"/>
</dbReference>
<keyword evidence="3" id="KW-1185">Reference proteome</keyword>
<evidence type="ECO:0000256" key="1">
    <source>
        <dbReference type="SAM" id="MobiDB-lite"/>
    </source>
</evidence>
<evidence type="ECO:0000313" key="2">
    <source>
        <dbReference type="EMBL" id="OFJ54246.1"/>
    </source>
</evidence>
<evidence type="ECO:0000313" key="3">
    <source>
        <dbReference type="Proteomes" id="UP000178953"/>
    </source>
</evidence>
<organism evidence="2 3">
    <name type="scientific">Mycolicibacterium grossiae</name>
    <dbReference type="NCBI Taxonomy" id="1552759"/>
    <lineage>
        <taxon>Bacteria</taxon>
        <taxon>Bacillati</taxon>
        <taxon>Actinomycetota</taxon>
        <taxon>Actinomycetes</taxon>
        <taxon>Mycobacteriales</taxon>
        <taxon>Mycobacteriaceae</taxon>
        <taxon>Mycolicibacterium</taxon>
    </lineage>
</organism>
<sequence length="61" mass="6649">MTTPRIDCTLPHHPALALIISTQPRRLTTLDDRTPAEIERDAQAAGTHPSVPAHRRHGGHG</sequence>
<gene>
    <name evidence="2" type="ORF">BEL07_08450</name>
</gene>
<accession>A0A1E8Q6Z6</accession>
<comment type="caution">
    <text evidence="2">The sequence shown here is derived from an EMBL/GenBank/DDBJ whole genome shotgun (WGS) entry which is preliminary data.</text>
</comment>
<protein>
    <submittedName>
        <fullName evidence="2">Uncharacterized protein</fullName>
    </submittedName>
</protein>
<reference evidence="2 3" key="1">
    <citation type="submission" date="2016-09" db="EMBL/GenBank/DDBJ databases">
        <title>genome sequence of Mycobacterium sp. 739 SCH.</title>
        <authorList>
            <person name="Greninger A.L."/>
            <person name="Qin X."/>
            <person name="Jerome K."/>
            <person name="Vora S."/>
            <person name="Quinn K."/>
        </authorList>
    </citation>
    <scope>NUCLEOTIDE SEQUENCE [LARGE SCALE GENOMIC DNA]</scope>
    <source>
        <strain evidence="2 3">SCH</strain>
    </source>
</reference>
<dbReference type="AlphaFoldDB" id="A0A1E8Q6Z6"/>
<feature type="region of interest" description="Disordered" evidence="1">
    <location>
        <begin position="25"/>
        <end position="61"/>
    </location>
</feature>
<dbReference type="Proteomes" id="UP000178953">
    <property type="component" value="Unassembled WGS sequence"/>
</dbReference>